<keyword evidence="3 5" id="KW-0285">Flavoprotein</keyword>
<gene>
    <name evidence="9" type="primary">acdA</name>
    <name evidence="9" type="ORF">GCM10008906_03800</name>
</gene>
<dbReference type="InterPro" id="IPR009075">
    <property type="entry name" value="AcylCo_DH/oxidase_C"/>
</dbReference>
<dbReference type="InterPro" id="IPR037069">
    <property type="entry name" value="AcylCoA_DH/ox_N_sf"/>
</dbReference>
<dbReference type="Pfam" id="PF02771">
    <property type="entry name" value="Acyl-CoA_dh_N"/>
    <property type="match status" value="1"/>
</dbReference>
<dbReference type="PANTHER" id="PTHR43884">
    <property type="entry name" value="ACYL-COA DEHYDROGENASE"/>
    <property type="match status" value="1"/>
</dbReference>
<dbReference type="Proteomes" id="UP001501510">
    <property type="component" value="Unassembled WGS sequence"/>
</dbReference>
<dbReference type="InterPro" id="IPR013786">
    <property type="entry name" value="AcylCoA_DH/ox_N"/>
</dbReference>
<proteinExistence type="inferred from homology"/>
<dbReference type="PANTHER" id="PTHR43884:SF12">
    <property type="entry name" value="ISOVALERYL-COA DEHYDROGENASE, MITOCHONDRIAL-RELATED"/>
    <property type="match status" value="1"/>
</dbReference>
<dbReference type="Pfam" id="PF02770">
    <property type="entry name" value="Acyl-CoA_dh_M"/>
    <property type="match status" value="1"/>
</dbReference>
<evidence type="ECO:0000313" key="10">
    <source>
        <dbReference type="Proteomes" id="UP001501510"/>
    </source>
</evidence>
<comment type="cofactor">
    <cofactor evidence="1 5">
        <name>FAD</name>
        <dbReference type="ChEBI" id="CHEBI:57692"/>
    </cofactor>
</comment>
<dbReference type="InterPro" id="IPR009100">
    <property type="entry name" value="AcylCoA_DH/oxidase_NM_dom_sf"/>
</dbReference>
<keyword evidence="10" id="KW-1185">Reference proteome</keyword>
<keyword evidence="5" id="KW-0560">Oxidoreductase</keyword>
<evidence type="ECO:0000259" key="8">
    <source>
        <dbReference type="Pfam" id="PF02771"/>
    </source>
</evidence>
<dbReference type="PROSITE" id="PS00072">
    <property type="entry name" value="ACYL_COA_DH_1"/>
    <property type="match status" value="1"/>
</dbReference>
<dbReference type="Gene3D" id="1.10.540.10">
    <property type="entry name" value="Acyl-CoA dehydrogenase/oxidase, N-terminal domain"/>
    <property type="match status" value="1"/>
</dbReference>
<dbReference type="Gene3D" id="1.20.140.10">
    <property type="entry name" value="Butyryl-CoA Dehydrogenase, subunit A, domain 3"/>
    <property type="match status" value="1"/>
</dbReference>
<dbReference type="InterPro" id="IPR036250">
    <property type="entry name" value="AcylCo_DH-like_C"/>
</dbReference>
<feature type="domain" description="Acyl-CoA dehydrogenase/oxidase C-terminal" evidence="6">
    <location>
        <begin position="227"/>
        <end position="375"/>
    </location>
</feature>
<dbReference type="RefSeq" id="WP_343758300.1">
    <property type="nucleotide sequence ID" value="NZ_BAAACG010000003.1"/>
</dbReference>
<comment type="similarity">
    <text evidence="2 5">Belongs to the acyl-CoA dehydrogenase family.</text>
</comment>
<evidence type="ECO:0000256" key="2">
    <source>
        <dbReference type="ARBA" id="ARBA00009347"/>
    </source>
</evidence>
<dbReference type="InterPro" id="IPR006089">
    <property type="entry name" value="Acyl-CoA_DH_CS"/>
</dbReference>
<name>A0ABN1J9Y6_9CLOT</name>
<dbReference type="SUPFAM" id="SSF56645">
    <property type="entry name" value="Acyl-CoA dehydrogenase NM domain-like"/>
    <property type="match status" value="1"/>
</dbReference>
<feature type="domain" description="Acyl-CoA oxidase/dehydrogenase middle" evidence="7">
    <location>
        <begin position="120"/>
        <end position="215"/>
    </location>
</feature>
<feature type="domain" description="Acyl-CoA dehydrogenase/oxidase N-terminal" evidence="8">
    <location>
        <begin position="4"/>
        <end position="116"/>
    </location>
</feature>
<dbReference type="Gene3D" id="2.40.110.10">
    <property type="entry name" value="Butyryl-CoA Dehydrogenase, subunit A, domain 2"/>
    <property type="match status" value="1"/>
</dbReference>
<dbReference type="SUPFAM" id="SSF47203">
    <property type="entry name" value="Acyl-CoA dehydrogenase C-terminal domain-like"/>
    <property type="match status" value="1"/>
</dbReference>
<dbReference type="Pfam" id="PF00441">
    <property type="entry name" value="Acyl-CoA_dh_1"/>
    <property type="match status" value="1"/>
</dbReference>
<evidence type="ECO:0000313" key="9">
    <source>
        <dbReference type="EMBL" id="GAA0733255.1"/>
    </source>
</evidence>
<evidence type="ECO:0000256" key="3">
    <source>
        <dbReference type="ARBA" id="ARBA00022630"/>
    </source>
</evidence>
<evidence type="ECO:0000256" key="4">
    <source>
        <dbReference type="ARBA" id="ARBA00022827"/>
    </source>
</evidence>
<dbReference type="PROSITE" id="PS00073">
    <property type="entry name" value="ACYL_COA_DH_2"/>
    <property type="match status" value="1"/>
</dbReference>
<evidence type="ECO:0000259" key="6">
    <source>
        <dbReference type="Pfam" id="PF00441"/>
    </source>
</evidence>
<sequence>MFFTEQHELIRKLARDFAEQEIEPIADDVDKTAEFPKEIVKKMADTGFFGIKMPREYGGAGADNRSYVIIMEEIARASGVASIYLSSPNSLLGTPFLLVGTEEQKEKYLKPMIKGEKTLAFGLTEPGAGSDAGAITTVARKEGDYYILNGRKTFITGAPISDNVIIFAKTDMNKGTKGITTFIVDSKQKGVSFGKPEDKMGMIGCPTSDIILEDVKVHKDDILGEIDKGFITAMKTLSVGRIGVAAQAVGIAQAAVDEAVKYSKQRKQFKRPIAKFQDIQFKLARMETKLNAAKLLVYNAAYKMDSKEKADKEAAMAKYYAAESAIDIVNDALQIHGGYGYIKDYKIERLYRDVRVIAIYEGTSQVQQMVIASNLLK</sequence>
<accession>A0ABN1J9Y6</accession>
<comment type="caution">
    <text evidence="9">The sequence shown here is derived from an EMBL/GenBank/DDBJ whole genome shotgun (WGS) entry which is preliminary data.</text>
</comment>
<dbReference type="InterPro" id="IPR046373">
    <property type="entry name" value="Acyl-CoA_Oxase/DH_mid-dom_sf"/>
</dbReference>
<keyword evidence="4 5" id="KW-0274">FAD</keyword>
<dbReference type="PIRSF" id="PIRSF016578">
    <property type="entry name" value="HsaA"/>
    <property type="match status" value="1"/>
</dbReference>
<organism evidence="9 10">
    <name type="scientific">Clostridium oceanicum</name>
    <dbReference type="NCBI Taxonomy" id="1543"/>
    <lineage>
        <taxon>Bacteria</taxon>
        <taxon>Bacillati</taxon>
        <taxon>Bacillota</taxon>
        <taxon>Clostridia</taxon>
        <taxon>Eubacteriales</taxon>
        <taxon>Clostridiaceae</taxon>
        <taxon>Clostridium</taxon>
    </lineage>
</organism>
<evidence type="ECO:0000256" key="1">
    <source>
        <dbReference type="ARBA" id="ARBA00001974"/>
    </source>
</evidence>
<evidence type="ECO:0000256" key="5">
    <source>
        <dbReference type="RuleBase" id="RU362125"/>
    </source>
</evidence>
<evidence type="ECO:0000259" key="7">
    <source>
        <dbReference type="Pfam" id="PF02770"/>
    </source>
</evidence>
<dbReference type="InterPro" id="IPR006091">
    <property type="entry name" value="Acyl-CoA_Oxase/DH_mid-dom"/>
</dbReference>
<protein>
    <submittedName>
        <fullName evidence="9">3-(Aryl)acrylate reductase AcdA</fullName>
    </submittedName>
</protein>
<reference evidence="10" key="1">
    <citation type="journal article" date="2019" name="Int. J. Syst. Evol. Microbiol.">
        <title>The Global Catalogue of Microorganisms (GCM) 10K type strain sequencing project: providing services to taxonomists for standard genome sequencing and annotation.</title>
        <authorList>
            <consortium name="The Broad Institute Genomics Platform"/>
            <consortium name="The Broad Institute Genome Sequencing Center for Infectious Disease"/>
            <person name="Wu L."/>
            <person name="Ma J."/>
        </authorList>
    </citation>
    <scope>NUCLEOTIDE SEQUENCE [LARGE SCALE GENOMIC DNA]</scope>
    <source>
        <strain evidence="10">JCM 1407</strain>
    </source>
</reference>
<dbReference type="EMBL" id="BAAACG010000003">
    <property type="protein sequence ID" value="GAA0733255.1"/>
    <property type="molecule type" value="Genomic_DNA"/>
</dbReference>